<dbReference type="GeneID" id="124293924"/>
<protein>
    <submittedName>
        <fullName evidence="3">Uncharacterized protein LOC124293924</fullName>
    </submittedName>
</protein>
<organism evidence="2 3">
    <name type="scientific">Neodiprion lecontei</name>
    <name type="common">Redheaded pine sawfly</name>
    <dbReference type="NCBI Taxonomy" id="441921"/>
    <lineage>
        <taxon>Eukaryota</taxon>
        <taxon>Metazoa</taxon>
        <taxon>Ecdysozoa</taxon>
        <taxon>Arthropoda</taxon>
        <taxon>Hexapoda</taxon>
        <taxon>Insecta</taxon>
        <taxon>Pterygota</taxon>
        <taxon>Neoptera</taxon>
        <taxon>Endopterygota</taxon>
        <taxon>Hymenoptera</taxon>
        <taxon>Tenthredinoidea</taxon>
        <taxon>Diprionidae</taxon>
        <taxon>Diprioninae</taxon>
        <taxon>Neodiprion</taxon>
    </lineage>
</organism>
<dbReference type="RefSeq" id="XP_046592893.1">
    <property type="nucleotide sequence ID" value="XM_046736937.1"/>
</dbReference>
<evidence type="ECO:0000256" key="1">
    <source>
        <dbReference type="SAM" id="MobiDB-lite"/>
    </source>
</evidence>
<dbReference type="InterPro" id="IPR005312">
    <property type="entry name" value="DUF1759"/>
</dbReference>
<feature type="compositionally biased region" description="Polar residues" evidence="1">
    <location>
        <begin position="315"/>
        <end position="336"/>
    </location>
</feature>
<evidence type="ECO:0000313" key="3">
    <source>
        <dbReference type="RefSeq" id="XP_046592893.1"/>
    </source>
</evidence>
<dbReference type="Pfam" id="PF03564">
    <property type="entry name" value="DUF1759"/>
    <property type="match status" value="1"/>
</dbReference>
<feature type="compositionally biased region" description="Low complexity" evidence="1">
    <location>
        <begin position="110"/>
        <end position="124"/>
    </location>
</feature>
<proteinExistence type="predicted"/>
<name>A0ABM3FY01_NEOLC</name>
<evidence type="ECO:0000313" key="2">
    <source>
        <dbReference type="Proteomes" id="UP000829291"/>
    </source>
</evidence>
<dbReference type="Proteomes" id="UP000829291">
    <property type="component" value="Chromosome 4"/>
</dbReference>
<gene>
    <name evidence="3" type="primary">LOC124293924</name>
</gene>
<accession>A0ABM3FY01</accession>
<feature type="region of interest" description="Disordered" evidence="1">
    <location>
        <begin position="110"/>
        <end position="130"/>
    </location>
</feature>
<sequence length="748" mass="83583">MSIEEHIERQNDYIWRISRAVDILRKLGEANITYGQVKSRLDASNSSWNKFQDNHEKMSEIKFAAKGDQLDPIEKLSYFAKDHYGLCEEHFLSGEGVMLDLRESLKPAPAATAQAAAAPQDAPAGGSSKRLPRIELPTFAGNCSEWKPFHDLFSSMVRENSQLSEVEKLHHLKTSVTDEPLQLIKNISLTAENFPRAWETLVSQYENKRLLTDPHLATRFAIPRVTKKSSSELKSLHSNTCEAIEALELLDSPEKLGDHIIVHMTIRKLDPASLEEWEKSVSEKLEPPTFAELKAFLIGRIHTLEAVEQAHAHNQIATSKPHSSRGRSNLQTTGSHTTQSKEQSCACCKGNHYIAFCSTFRDKSLDQRREVVSAKKLCFNCLGPHQQKDCRSNKTCRVCNGRHHSLLHRNSSSISTAANRGTSQGQAAVAQPAVQNAPISKSASQGSNHSAQPTMIKRSPVEALVHPRLTSYLPSFRLLVEDWPHLRGLNLADPSFAHPSQIDVILGADTYSNIIGQGVRRGAPGTPIAQETQFGWVLFGCVSAEAARPSYGAVQGFQCSLDHELLNLVQKFWKPEEVSKPLVLTSEEERCEQHFRETVSRTASGRYVVRLPLKDNSVELGNSRNPAHQMLLRLEKRFDSDAKLKEAYSSFLREYRELGHMRRAINSPEDNPCVFYLPHHGVVRDSSSTTKLSVVFDGSQRTNLGLSLNNNQSKSANRPRGRSLTLATISSRVLIRHRQDVPTNFGPQ</sequence>
<dbReference type="PANTHER" id="PTHR47331">
    <property type="entry name" value="PHD-TYPE DOMAIN-CONTAINING PROTEIN"/>
    <property type="match status" value="1"/>
</dbReference>
<feature type="region of interest" description="Disordered" evidence="1">
    <location>
        <begin position="313"/>
        <end position="336"/>
    </location>
</feature>
<feature type="compositionally biased region" description="Low complexity" evidence="1">
    <location>
        <begin position="424"/>
        <end position="438"/>
    </location>
</feature>
<feature type="compositionally biased region" description="Polar residues" evidence="1">
    <location>
        <begin position="439"/>
        <end position="453"/>
    </location>
</feature>
<feature type="region of interest" description="Disordered" evidence="1">
    <location>
        <begin position="410"/>
        <end position="453"/>
    </location>
</feature>
<keyword evidence="2" id="KW-1185">Reference proteome</keyword>
<reference evidence="3" key="1">
    <citation type="submission" date="2025-08" db="UniProtKB">
        <authorList>
            <consortium name="RefSeq"/>
        </authorList>
    </citation>
    <scope>IDENTIFICATION</scope>
    <source>
        <tissue evidence="3">Thorax and Abdomen</tissue>
    </source>
</reference>